<dbReference type="Proteomes" id="UP001172082">
    <property type="component" value="Unassembled WGS sequence"/>
</dbReference>
<dbReference type="EMBL" id="JAUJEA010000001">
    <property type="protein sequence ID" value="MDN5199910.1"/>
    <property type="molecule type" value="Genomic_DNA"/>
</dbReference>
<keyword evidence="2" id="KW-1185">Reference proteome</keyword>
<dbReference type="RefSeq" id="WP_346749940.1">
    <property type="nucleotide sequence ID" value="NZ_JAUJEA010000001.1"/>
</dbReference>
<dbReference type="Gene3D" id="3.30.300.20">
    <property type="match status" value="1"/>
</dbReference>
<dbReference type="InterPro" id="IPR015946">
    <property type="entry name" value="KH_dom-like_a/b"/>
</dbReference>
<organism evidence="1 2">
    <name type="scientific">Splendidivirga corallicola</name>
    <dbReference type="NCBI Taxonomy" id="3051826"/>
    <lineage>
        <taxon>Bacteria</taxon>
        <taxon>Pseudomonadati</taxon>
        <taxon>Bacteroidota</taxon>
        <taxon>Cytophagia</taxon>
        <taxon>Cytophagales</taxon>
        <taxon>Splendidivirgaceae</taxon>
        <taxon>Splendidivirga</taxon>
    </lineage>
</organism>
<evidence type="ECO:0000313" key="2">
    <source>
        <dbReference type="Proteomes" id="UP001172082"/>
    </source>
</evidence>
<name>A0ABT8KGR5_9BACT</name>
<dbReference type="InterPro" id="IPR003718">
    <property type="entry name" value="OsmC/Ohr_fam"/>
</dbReference>
<dbReference type="PANTHER" id="PTHR34352:SF1">
    <property type="entry name" value="PROTEIN YHFA"/>
    <property type="match status" value="1"/>
</dbReference>
<gene>
    <name evidence="1" type="ORF">QQ008_01015</name>
</gene>
<dbReference type="SUPFAM" id="SSF82784">
    <property type="entry name" value="OsmC-like"/>
    <property type="match status" value="1"/>
</dbReference>
<comment type="caution">
    <text evidence="1">The sequence shown here is derived from an EMBL/GenBank/DDBJ whole genome shotgun (WGS) entry which is preliminary data.</text>
</comment>
<evidence type="ECO:0000313" key="1">
    <source>
        <dbReference type="EMBL" id="MDN5199910.1"/>
    </source>
</evidence>
<accession>A0ABT8KGR5</accession>
<dbReference type="InterPro" id="IPR036102">
    <property type="entry name" value="OsmC/Ohrsf"/>
</dbReference>
<sequence length="135" mass="15219">MKNITRYVSDFVYEGQNENGDLVNIDMRGPDEKKGHSPTELLLSAVSACAAVDIVLTLKKKRKIVKDFVVETDGDRNEDHPRSFTRIHSKYILTSPDTKPEELMKITGLVLDKYCSVASSLNVKVDFSVEIRDTE</sequence>
<dbReference type="Pfam" id="PF02566">
    <property type="entry name" value="OsmC"/>
    <property type="match status" value="1"/>
</dbReference>
<reference evidence="1" key="1">
    <citation type="submission" date="2023-06" db="EMBL/GenBank/DDBJ databases">
        <title>Genomic of Parafulvivirga corallium.</title>
        <authorList>
            <person name="Wang G."/>
        </authorList>
    </citation>
    <scope>NUCLEOTIDE SEQUENCE</scope>
    <source>
        <strain evidence="1">BMA10</strain>
    </source>
</reference>
<protein>
    <submittedName>
        <fullName evidence="1">OsmC family protein</fullName>
    </submittedName>
</protein>
<dbReference type="PANTHER" id="PTHR34352">
    <property type="entry name" value="PROTEIN YHFA"/>
    <property type="match status" value="1"/>
</dbReference>
<proteinExistence type="predicted"/>